<reference evidence="3" key="2">
    <citation type="submission" date="2018-11" db="EMBL/GenBank/DDBJ databases">
        <title>Proposal to divide the Flavobacteriaceae and reorganize its genera based on Amino Acid Identity values calculated from whole genome sequences.</title>
        <authorList>
            <person name="Nicholson A.C."/>
            <person name="Gulvik C.A."/>
            <person name="Whitney A.M."/>
            <person name="Humrighouse B.W."/>
            <person name="Bell M."/>
            <person name="Holmens B."/>
            <person name="Steigerwalt A."/>
            <person name="Villarma A."/>
            <person name="Sheth M."/>
            <person name="Batra D."/>
            <person name="Pryor J."/>
            <person name="Bernardet J.-F."/>
            <person name="Hugo C."/>
            <person name="Kampfer P."/>
            <person name="Newman J."/>
            <person name="Mcquiston J.R."/>
        </authorList>
    </citation>
    <scope>NUCLEOTIDE SEQUENCE [LARGE SCALE GENOMIC DNA]</scope>
    <source>
        <strain evidence="3">H3056</strain>
    </source>
</reference>
<dbReference type="Proteomes" id="UP000270224">
    <property type="component" value="Unassembled WGS sequence"/>
</dbReference>
<organism evidence="2 3">
    <name type="scientific">Kaistella daneshvariae</name>
    <dbReference type="NCBI Taxonomy" id="2487074"/>
    <lineage>
        <taxon>Bacteria</taxon>
        <taxon>Pseudomonadati</taxon>
        <taxon>Bacteroidota</taxon>
        <taxon>Flavobacteriia</taxon>
        <taxon>Flavobacteriales</taxon>
        <taxon>Weeksellaceae</taxon>
        <taxon>Chryseobacterium group</taxon>
        <taxon>Kaistella</taxon>
    </lineage>
</organism>
<comment type="caution">
    <text evidence="2">The sequence shown here is derived from an EMBL/GenBank/DDBJ whole genome shotgun (WGS) entry which is preliminary data.</text>
</comment>
<dbReference type="RefSeq" id="WP_123266194.1">
    <property type="nucleotide sequence ID" value="NZ_RJUG01000004.1"/>
</dbReference>
<dbReference type="AlphaFoldDB" id="A0A3N0WS09"/>
<evidence type="ECO:0000256" key="1">
    <source>
        <dbReference type="SAM" id="Coils"/>
    </source>
</evidence>
<name>A0A3N0WS09_9FLAO</name>
<gene>
    <name evidence="2" type="ORF">EGI11_09410</name>
</gene>
<reference evidence="3" key="1">
    <citation type="submission" date="2018-11" db="EMBL/GenBank/DDBJ databases">
        <title>Proposal to divide the Flavobacteriaceae and reorganize its genera based on Amino Acid Identity values calculated from whole genome sequences.</title>
        <authorList>
            <person name="Nicholson A.C."/>
            <person name="Gulvik C.A."/>
            <person name="Whitney A.M."/>
            <person name="Humrighouse B.W."/>
            <person name="Bell M."/>
            <person name="Holmes B."/>
            <person name="Steigerwalt A."/>
            <person name="Villarma A."/>
            <person name="Sheth M."/>
            <person name="Batra D."/>
            <person name="Pryor J."/>
            <person name="Bernardet J.-F."/>
            <person name="Hugo C."/>
            <person name="Kampfer P."/>
            <person name="Newman J."/>
            <person name="Mcquiston J.R."/>
        </authorList>
    </citation>
    <scope>NUCLEOTIDE SEQUENCE [LARGE SCALE GENOMIC DNA]</scope>
    <source>
        <strain evidence="3">H3056</strain>
    </source>
</reference>
<protein>
    <submittedName>
        <fullName evidence="2">Uncharacterized protein</fullName>
    </submittedName>
</protein>
<evidence type="ECO:0000313" key="2">
    <source>
        <dbReference type="EMBL" id="ROI07880.1"/>
    </source>
</evidence>
<proteinExistence type="predicted"/>
<dbReference type="EMBL" id="RJUG01000004">
    <property type="protein sequence ID" value="ROI07880.1"/>
    <property type="molecule type" value="Genomic_DNA"/>
</dbReference>
<sequence>MQNLQDIQEKIFFETKTVLENLGKISTVDELLAKQDLFSEVTDRIAFLRILEKNSEGFEQIFKDFTNAHSAEANQKNSASYHEEHFEDSPFPEDVIEEEVLFTNELNKIEPEETIKAPELQETLPDPNFSKEQKEYNINVEEARAFNEEQHVLENTSQADIIAQKEKELEETEARRRQIVEISKPTPPQAAQVAEDSHLEETPLQQAEKKFKLAHIKGLKAVKQIFDNNPVEDEKEMPHEKGSILKTNVQTDFMEAERRKPEFRLDLNDKVAFTKSLFNGNSEELSAAIAELNSFKTLDEAKSYLSELYHQRNWAKSDEYAQRLWSLVENKFM</sequence>
<evidence type="ECO:0000313" key="3">
    <source>
        <dbReference type="Proteomes" id="UP000270224"/>
    </source>
</evidence>
<feature type="coiled-coil region" evidence="1">
    <location>
        <begin position="155"/>
        <end position="182"/>
    </location>
</feature>
<keyword evidence="1" id="KW-0175">Coiled coil</keyword>
<accession>A0A3N0WS09</accession>
<dbReference type="OrthoDB" id="1100725at2"/>